<evidence type="ECO:0000313" key="3">
    <source>
        <dbReference type="Proteomes" id="UP000598360"/>
    </source>
</evidence>
<accession>A0A929B9T8</accession>
<evidence type="ECO:0000256" key="1">
    <source>
        <dbReference type="SAM" id="MobiDB-lite"/>
    </source>
</evidence>
<keyword evidence="3" id="KW-1185">Reference proteome</keyword>
<dbReference type="AlphaFoldDB" id="A0A929B9T8"/>
<proteinExistence type="predicted"/>
<dbReference type="EMBL" id="JADEYC010000009">
    <property type="protein sequence ID" value="MBE9374081.1"/>
    <property type="molecule type" value="Genomic_DNA"/>
</dbReference>
<dbReference type="Proteomes" id="UP000598360">
    <property type="component" value="Unassembled WGS sequence"/>
</dbReference>
<sequence length="147" mass="16701">MDAAQMLTAQEIARQCERLATRQPQQVPEQCARPGLRSVDPITEPIERIVDPDPAPDPAPQPPDDLTERDRGILAFERQWWKRSGAKEDAIRELFGMSASRYYQLLNALLDSPAALRADPMLIKRLRKARAARRRARAAQRLGIELH</sequence>
<reference evidence="2" key="1">
    <citation type="submission" date="2020-10" db="EMBL/GenBank/DDBJ databases">
        <title>Diversity and distribution of actinomycetes associated with coral in the coast of Hainan.</title>
        <authorList>
            <person name="Li F."/>
        </authorList>
    </citation>
    <scope>NUCLEOTIDE SEQUENCE</scope>
    <source>
        <strain evidence="2">HNM0983</strain>
    </source>
</reference>
<dbReference type="InterPro" id="IPR021678">
    <property type="entry name" value="DUF3263"/>
</dbReference>
<evidence type="ECO:0000313" key="2">
    <source>
        <dbReference type="EMBL" id="MBE9374081.1"/>
    </source>
</evidence>
<protein>
    <submittedName>
        <fullName evidence="2">DUF3263 domain-containing protein</fullName>
    </submittedName>
</protein>
<name>A0A929B9T8_9PSEU</name>
<feature type="compositionally biased region" description="Pro residues" evidence="1">
    <location>
        <begin position="53"/>
        <end position="63"/>
    </location>
</feature>
<comment type="caution">
    <text evidence="2">The sequence shown here is derived from an EMBL/GenBank/DDBJ whole genome shotgun (WGS) entry which is preliminary data.</text>
</comment>
<feature type="region of interest" description="Disordered" evidence="1">
    <location>
        <begin position="44"/>
        <end position="69"/>
    </location>
</feature>
<gene>
    <name evidence="2" type="ORF">IQ251_06425</name>
</gene>
<organism evidence="2 3">
    <name type="scientific">Saccharopolyspora montiporae</name>
    <dbReference type="NCBI Taxonomy" id="2781240"/>
    <lineage>
        <taxon>Bacteria</taxon>
        <taxon>Bacillati</taxon>
        <taxon>Actinomycetota</taxon>
        <taxon>Actinomycetes</taxon>
        <taxon>Pseudonocardiales</taxon>
        <taxon>Pseudonocardiaceae</taxon>
        <taxon>Saccharopolyspora</taxon>
    </lineage>
</organism>
<dbReference type="Pfam" id="PF11662">
    <property type="entry name" value="DUF3263"/>
    <property type="match status" value="1"/>
</dbReference>